<dbReference type="InterPro" id="IPR003961">
    <property type="entry name" value="FN3_dom"/>
</dbReference>
<dbReference type="Gene3D" id="2.60.40.10">
    <property type="entry name" value="Immunoglobulins"/>
    <property type="match status" value="4"/>
</dbReference>
<feature type="chain" id="PRO_5020507004" evidence="3">
    <location>
        <begin position="31"/>
        <end position="1768"/>
    </location>
</feature>
<dbReference type="PANTHER" id="PTHR24099:SF11">
    <property type="entry name" value="FIBRONECTIN TYPE III DOMAIN-CONTAINING 3BA-RELATED"/>
    <property type="match status" value="1"/>
</dbReference>
<dbReference type="Proteomes" id="UP000295645">
    <property type="component" value="Unassembled WGS sequence"/>
</dbReference>
<dbReference type="InterPro" id="IPR050617">
    <property type="entry name" value="E3_ligase_FN3/SPRY"/>
</dbReference>
<sequence>MSPTYRRARVIARVLICLLAAAMLSQGAFAQTATSSPEDEYKKLIKVDEEIQPLGENPFGESVNVYDGSLSFHVTDISIPGTGPTITIGRTFQADGDAEIRKDNAAFGDWDIDIPRLSTLTSAADTIQQGPNQIGWLVNSIARTDRCTNFREPPDLRIGRPGTEDLPPDKWWNQGYLLRIPGVPDQDILSRGPTSQQAPQMSGINFVGVSKGNWNIGCLSATANGEAGEAFLAVGPDGSKYWLNYLVYRQARAFKVARQFGFMMATRVEDRFGNWLTYSYDAGKLSSIDASDGRRVTFGYTADGKQIAQVNVVAGGATRTWTYSYVASASGSSLTHVGLPDGTAWDYAFQDLTFNVKTYTRYQHCVDPDLPDGSLVKTGTVSGPSGVQGTFEARPTRHGRSGVTEQCDIPNGQPTANAYELIPRYYNNLALTRKVITGAQLGSQQWTYSYPVANATWASQCTGGCDYTTYSDVTDPSGNATRYVFSNRFDATEGKPLRTDYYAGGVAGSPVRTEAYTYASPTQGPWPTSYGYNFSIYANGGKVMQEVPLVNRVIHQDDDNYSWQAQAFDSFARPTKVQRWSNAGPSVIEQTSFYDDLSHWVIGLPLQTDNLTTGETVSRNVYNPANATLTDRYRFGQHLMSYGFDGQGQLGTFTDNNGHTTWLQDYKRGIPQTIKYQDGTTQVLGVDDFGQIAWIRNQQGSTTSYGYDAIGRVSRIDYPAGDTVAWAPKTFSYEYVGPERGISGNHWRRTVRQGDKAQVTYFDAMLRPILSGTYRNSDGAWHVAARTDYDWQGHKTFQSSPVNGAQDLISIGAGVLTWYDVIGRPVQSLQHSELGDLVSHTAYLSGSRKQVTDPKGNVTTTAYQVFDQPSYDNVIRVDAPEGIVQTIDRDIYGNPRWIDQGGVRKYMYYDGYHRLCRTLEPESGSEVMDYDAANNLAWSASGLAITDGGADGCGRGQVSAAAKTIRGYDVMNRVTSVVYPSGTDSSSFTYDVLGNPATATSGFTSWTFGRNKLGLLTAEVLNVDGYQWSLGYGYDPNGALSTVLYPDGKIVPYSPDALGRPTQVGGYANSISYFPDGDLQSFNLGSGASYLAQKNLRYMISNFSYGAGGAIAVSEDFAYDANANVNRITDLTNGGQRTKVMGYDGLNRLTSATASNLWGTESYTYDTLNNIRTLSNSGGTNVYNYDGNNLLASVTNGAATVHSFQYDPRGNTVNKNNVALTFDQANRLTAIQGKGAYLYDAAGRRVKKQSMTNNTTTYYGYNSAGQLMWEYDPSNTTGIDYIYLGKKLVASTKTQMSKVIGDFNGITQSGGDAYLQGWACSTGRAASIDVHVYVGGPYGTGTGIGAYTANQPSEDAVAIQCHASGTAYRFAIKLTEAQRVQYGNQPLYIYGITPPAVNGDNLLLPGSAQFVVPPSILAPVAVTTVNATVAGDLASIGVIWSTSPNTTYYYVEQKVNETPWNAVYNGMATSYTLSNPPDASFVYRVQACNANGCSTPTLSAAVRVAHFPPTPGSISVPGTSSGSIPVSWPGVAYATYYVVEHTTDGNWSQVYSGGATSTTVGEGATGNYYYRVKACNGNGCSGYVQSPYVVVTIAPSAAPPINGGGISNNGAYAIGWNGVPGGVYYTLLESANGGGWTVVQQNGAGNWSTSGRGNGNYVYQVQACNAGGCGPWSGQVTVTVALIPPTPTGFYMTDTITGKRENYTLYWDASPGATRYEVLRYETGAIIYSGPNRSYLAEGGNSPYVNKYSYSVRACNDQGCSAWSGRNG</sequence>
<dbReference type="OrthoDB" id="6904246at2"/>
<dbReference type="PANTHER" id="PTHR24099">
    <property type="entry name" value="E3 UBIQUITIN-PROTEIN LIGASE TRIM36-RELATED"/>
    <property type="match status" value="1"/>
</dbReference>
<proteinExistence type="predicted"/>
<dbReference type="InterPro" id="IPR056823">
    <property type="entry name" value="TEN-like_YD-shell"/>
</dbReference>
<gene>
    <name evidence="5" type="ORF">EC912_11067</name>
</gene>
<dbReference type="Gene3D" id="2.180.10.10">
    <property type="entry name" value="RHS repeat-associated core"/>
    <property type="match status" value="2"/>
</dbReference>
<dbReference type="CDD" id="cd00063">
    <property type="entry name" value="FN3"/>
    <property type="match status" value="1"/>
</dbReference>
<keyword evidence="1" id="KW-0677">Repeat</keyword>
<evidence type="ECO:0000256" key="3">
    <source>
        <dbReference type="SAM" id="SignalP"/>
    </source>
</evidence>
<feature type="signal peptide" evidence="3">
    <location>
        <begin position="1"/>
        <end position="30"/>
    </location>
</feature>
<evidence type="ECO:0000313" key="5">
    <source>
        <dbReference type="EMBL" id="TCV91637.1"/>
    </source>
</evidence>
<dbReference type="InterPro" id="IPR006530">
    <property type="entry name" value="YD"/>
</dbReference>
<feature type="domain" description="Fibronectin type-III" evidence="4">
    <location>
        <begin position="1510"/>
        <end position="1596"/>
    </location>
</feature>
<evidence type="ECO:0000256" key="2">
    <source>
        <dbReference type="SAM" id="MobiDB-lite"/>
    </source>
</evidence>
<dbReference type="InterPro" id="IPR036116">
    <property type="entry name" value="FN3_sf"/>
</dbReference>
<feature type="region of interest" description="Disordered" evidence="2">
    <location>
        <begin position="384"/>
        <end position="405"/>
    </location>
</feature>
<comment type="caution">
    <text evidence="5">The sequence shown here is derived from an EMBL/GenBank/DDBJ whole genome shotgun (WGS) entry which is preliminary data.</text>
</comment>
<dbReference type="InterPro" id="IPR031325">
    <property type="entry name" value="RHS_repeat"/>
</dbReference>
<accession>A0A4R3YH70</accession>
<evidence type="ECO:0000259" key="4">
    <source>
        <dbReference type="PROSITE" id="PS50853"/>
    </source>
</evidence>
<evidence type="ECO:0000256" key="1">
    <source>
        <dbReference type="ARBA" id="ARBA00022737"/>
    </source>
</evidence>
<organism evidence="5 6">
    <name type="scientific">Luteibacter rhizovicinus</name>
    <dbReference type="NCBI Taxonomy" id="242606"/>
    <lineage>
        <taxon>Bacteria</taxon>
        <taxon>Pseudomonadati</taxon>
        <taxon>Pseudomonadota</taxon>
        <taxon>Gammaproteobacteria</taxon>
        <taxon>Lysobacterales</taxon>
        <taxon>Rhodanobacteraceae</taxon>
        <taxon>Luteibacter</taxon>
    </lineage>
</organism>
<dbReference type="RefSeq" id="WP_132147112.1">
    <property type="nucleotide sequence ID" value="NZ_SMCS01000010.1"/>
</dbReference>
<feature type="domain" description="Fibronectin type-III" evidence="4">
    <location>
        <begin position="1413"/>
        <end position="1507"/>
    </location>
</feature>
<dbReference type="SMART" id="SM00060">
    <property type="entry name" value="FN3"/>
    <property type="match status" value="4"/>
</dbReference>
<dbReference type="SUPFAM" id="SSF49265">
    <property type="entry name" value="Fibronectin type III"/>
    <property type="match status" value="2"/>
</dbReference>
<reference evidence="5 6" key="1">
    <citation type="submission" date="2019-03" db="EMBL/GenBank/DDBJ databases">
        <title>Above-ground endophytic microbial communities from plants in different locations in the United States.</title>
        <authorList>
            <person name="Frank C."/>
        </authorList>
    </citation>
    <scope>NUCLEOTIDE SEQUENCE [LARGE SCALE GENOMIC DNA]</scope>
    <source>
        <strain evidence="5 6">LP_13_YM</strain>
    </source>
</reference>
<dbReference type="NCBIfam" id="TIGR01643">
    <property type="entry name" value="YD_repeat_2x"/>
    <property type="match status" value="2"/>
</dbReference>
<evidence type="ECO:0000313" key="6">
    <source>
        <dbReference type="Proteomes" id="UP000295645"/>
    </source>
</evidence>
<dbReference type="Pfam" id="PF05593">
    <property type="entry name" value="RHS_repeat"/>
    <property type="match status" value="1"/>
</dbReference>
<keyword evidence="3" id="KW-0732">Signal</keyword>
<dbReference type="PROSITE" id="PS50853">
    <property type="entry name" value="FN3"/>
    <property type="match status" value="2"/>
</dbReference>
<dbReference type="EMBL" id="SMCS01000010">
    <property type="protein sequence ID" value="TCV91637.1"/>
    <property type="molecule type" value="Genomic_DNA"/>
</dbReference>
<dbReference type="InterPro" id="IPR013783">
    <property type="entry name" value="Ig-like_fold"/>
</dbReference>
<name>A0A4R3YH70_9GAMM</name>
<protein>
    <submittedName>
        <fullName evidence="5">YD repeat-containing protein</fullName>
    </submittedName>
</protein>
<dbReference type="Pfam" id="PF25023">
    <property type="entry name" value="TEN_YD-shell"/>
    <property type="match status" value="1"/>
</dbReference>
<keyword evidence="6" id="KW-1185">Reference proteome</keyword>